<dbReference type="GO" id="GO:0007097">
    <property type="term" value="P:nuclear migration"/>
    <property type="evidence" value="ECO:0007669"/>
    <property type="project" value="EnsemblFungi"/>
</dbReference>
<dbReference type="OMA" id="PLEDSMY"/>
<accession>S9VRE5</accession>
<protein>
    <submittedName>
        <fullName evidence="2">MT organizer Mto2</fullName>
    </submittedName>
</protein>
<dbReference type="GO" id="GO:0099070">
    <property type="term" value="C:static microtubule bundle"/>
    <property type="evidence" value="ECO:0007669"/>
    <property type="project" value="EnsemblFungi"/>
</dbReference>
<dbReference type="Proteomes" id="UP000015464">
    <property type="component" value="Unassembled WGS sequence"/>
</dbReference>
<feature type="region of interest" description="Disordered" evidence="1">
    <location>
        <begin position="252"/>
        <end position="397"/>
    </location>
</feature>
<reference evidence="2 3" key="1">
    <citation type="journal article" date="2011" name="Science">
        <title>Comparative functional genomics of the fission yeasts.</title>
        <authorList>
            <person name="Rhind N."/>
            <person name="Chen Z."/>
            <person name="Yassour M."/>
            <person name="Thompson D.A."/>
            <person name="Haas B.J."/>
            <person name="Habib N."/>
            <person name="Wapinski I."/>
            <person name="Roy S."/>
            <person name="Lin M.F."/>
            <person name="Heiman D.I."/>
            <person name="Young S.K."/>
            <person name="Furuya K."/>
            <person name="Guo Y."/>
            <person name="Pidoux A."/>
            <person name="Chen H.M."/>
            <person name="Robbertse B."/>
            <person name="Goldberg J.M."/>
            <person name="Aoki K."/>
            <person name="Bayne E.H."/>
            <person name="Berlin A.M."/>
            <person name="Desjardins C.A."/>
            <person name="Dobbs E."/>
            <person name="Dukaj L."/>
            <person name="Fan L."/>
            <person name="FitzGerald M.G."/>
            <person name="French C."/>
            <person name="Gujja S."/>
            <person name="Hansen K."/>
            <person name="Keifenheim D."/>
            <person name="Levin J.Z."/>
            <person name="Mosher R.A."/>
            <person name="Mueller C.A."/>
            <person name="Pfiffner J."/>
            <person name="Priest M."/>
            <person name="Russ C."/>
            <person name="Smialowska A."/>
            <person name="Swoboda P."/>
            <person name="Sykes S.M."/>
            <person name="Vaughn M."/>
            <person name="Vengrova S."/>
            <person name="Yoder R."/>
            <person name="Zeng Q."/>
            <person name="Allshire R."/>
            <person name="Baulcombe D."/>
            <person name="Birren B.W."/>
            <person name="Brown W."/>
            <person name="Ekwall K."/>
            <person name="Kellis M."/>
            <person name="Leatherwood J."/>
            <person name="Levin H."/>
            <person name="Margalit H."/>
            <person name="Martienssen R."/>
            <person name="Nieduszynski C.A."/>
            <person name="Spatafora J.W."/>
            <person name="Friedman N."/>
            <person name="Dalgaard J.Z."/>
            <person name="Baumann P."/>
            <person name="Niki H."/>
            <person name="Regev A."/>
            <person name="Nusbaum C."/>
        </authorList>
    </citation>
    <scope>NUCLEOTIDE SEQUENCE [LARGE SCALE GENOMIC DNA]</scope>
    <source>
        <strain evidence="3">OY26 / ATCC MYA-4695 / CBS 11777 / NBRC 106824 / NRRL Y48691</strain>
    </source>
</reference>
<dbReference type="GO" id="GO:0000281">
    <property type="term" value="P:mitotic cytokinesis"/>
    <property type="evidence" value="ECO:0007669"/>
    <property type="project" value="EnsemblFungi"/>
</dbReference>
<dbReference type="GO" id="GO:0000923">
    <property type="term" value="C:equatorial microtubule organizing center"/>
    <property type="evidence" value="ECO:0007669"/>
    <property type="project" value="EnsemblFungi"/>
</dbReference>
<evidence type="ECO:0000256" key="1">
    <source>
        <dbReference type="SAM" id="MobiDB-lite"/>
    </source>
</evidence>
<organism evidence="2 3">
    <name type="scientific">Schizosaccharomyces cryophilus (strain OY26 / ATCC MYA-4695 / CBS 11777 / NBRC 106824 / NRRL Y48691)</name>
    <name type="common">Fission yeast</name>
    <dbReference type="NCBI Taxonomy" id="653667"/>
    <lineage>
        <taxon>Eukaryota</taxon>
        <taxon>Fungi</taxon>
        <taxon>Dikarya</taxon>
        <taxon>Ascomycota</taxon>
        <taxon>Taphrinomycotina</taxon>
        <taxon>Schizosaccharomycetes</taxon>
        <taxon>Schizosaccharomycetales</taxon>
        <taxon>Schizosaccharomycetaceae</taxon>
        <taxon>Schizosaccharomyces</taxon>
    </lineage>
</organism>
<dbReference type="GO" id="GO:0044732">
    <property type="term" value="C:mitotic spindle pole body"/>
    <property type="evidence" value="ECO:0007669"/>
    <property type="project" value="EnsemblFungi"/>
</dbReference>
<gene>
    <name evidence="2" type="ORF">SPOG_01273</name>
</gene>
<proteinExistence type="predicted"/>
<sequence length="397" mass="43088">MSRNDLSFDKGVAEDPFLSYEASVKSRSNVSPKTRESYAQNAKHQHALPSMKAGTDLDSRDNYANMQDGNWSGFSSLDTNSRSLDPFGLDRPELNHPSMRNAIGTLAETSLERASPSDNSTVLRELDELKFRLSNIELHLSHTSPTLSTTSQPYSPYGHLGSTSSYANNTSYSPAPLNTMQTALSRLQTYHPSPVVLEPVQQAVQHAITLTQTSPSAVVDGLCRSLAELCLGLVQQAIDASLSNQQAGQTSMDLIPHSTPLDLATSTNSSPSRSASSFAYNSPDRSLFRPPPSTQSFSSYSKNSPPPPSRLSSRHSVFSDGSRFQSKLQKFPHSPLRPRPPSSSMSTSSTVHQTSPKHLENSQGLSFGPSFLDNSFHQSTPTKGSSLNFSPEPESPL</sequence>
<dbReference type="EMBL" id="KE546993">
    <property type="protein sequence ID" value="EPY50518.1"/>
    <property type="molecule type" value="Genomic_DNA"/>
</dbReference>
<evidence type="ECO:0000313" key="2">
    <source>
        <dbReference type="EMBL" id="EPY50518.1"/>
    </source>
</evidence>
<dbReference type="STRING" id="653667.S9VRE5"/>
<dbReference type="GO" id="GO:0001578">
    <property type="term" value="P:microtubule bundle formation"/>
    <property type="evidence" value="ECO:0007669"/>
    <property type="project" value="EnsemblFungi"/>
</dbReference>
<name>S9VRE5_SCHCR</name>
<dbReference type="HOGENOM" id="CLU_696687_0_0_1"/>
<dbReference type="GO" id="GO:0031021">
    <property type="term" value="C:interphase microtubule organizing center"/>
    <property type="evidence" value="ECO:0007669"/>
    <property type="project" value="EnsemblFungi"/>
</dbReference>
<dbReference type="GO" id="GO:0005881">
    <property type="term" value="C:cytoplasmic microtubule"/>
    <property type="evidence" value="ECO:0007669"/>
    <property type="project" value="EnsemblFungi"/>
</dbReference>
<feature type="compositionally biased region" description="Polar residues" evidence="1">
    <location>
        <begin position="351"/>
        <end position="365"/>
    </location>
</feature>
<keyword evidence="3" id="KW-1185">Reference proteome</keyword>
<dbReference type="GO" id="GO:0031024">
    <property type="term" value="P:interphase microtubule organizing center assembly"/>
    <property type="evidence" value="ECO:0007669"/>
    <property type="project" value="EnsemblFungi"/>
</dbReference>
<evidence type="ECO:0000313" key="3">
    <source>
        <dbReference type="Proteomes" id="UP000015464"/>
    </source>
</evidence>
<feature type="compositionally biased region" description="Polar residues" evidence="1">
    <location>
        <begin position="372"/>
        <end position="389"/>
    </location>
</feature>
<dbReference type="OrthoDB" id="5368635at2759"/>
<feature type="compositionally biased region" description="Low complexity" evidence="1">
    <location>
        <begin position="265"/>
        <end position="283"/>
    </location>
</feature>
<dbReference type="GeneID" id="25035604"/>
<feature type="compositionally biased region" description="Polar residues" evidence="1">
    <location>
        <begin position="25"/>
        <end position="42"/>
    </location>
</feature>
<dbReference type="RefSeq" id="XP_013025000.1">
    <property type="nucleotide sequence ID" value="XM_013169546.1"/>
</dbReference>
<feature type="region of interest" description="Disordered" evidence="1">
    <location>
        <begin position="21"/>
        <end position="64"/>
    </location>
</feature>
<dbReference type="AlphaFoldDB" id="S9VRE5"/>